<dbReference type="GO" id="GO:0030170">
    <property type="term" value="F:pyridoxal phosphate binding"/>
    <property type="evidence" value="ECO:0007669"/>
    <property type="project" value="TreeGrafter"/>
</dbReference>
<dbReference type="InterPro" id="IPR015421">
    <property type="entry name" value="PyrdxlP-dep_Trfase_major"/>
</dbReference>
<protein>
    <recommendedName>
        <fullName evidence="7">Aminotransferase DegT</fullName>
    </recommendedName>
</protein>
<gene>
    <name evidence="5" type="ORF">P873_02570</name>
</gene>
<evidence type="ECO:0000313" key="5">
    <source>
        <dbReference type="EMBL" id="KFN51436.1"/>
    </source>
</evidence>
<dbReference type="eggNOG" id="COG0399">
    <property type="taxonomic scope" value="Bacteria"/>
</dbReference>
<dbReference type="RefSeq" id="WP_026816609.1">
    <property type="nucleotide sequence ID" value="NZ_AUFF01000002.1"/>
</dbReference>
<evidence type="ECO:0000256" key="4">
    <source>
        <dbReference type="RuleBase" id="RU004508"/>
    </source>
</evidence>
<name>A0A091BI74_9GAMM</name>
<keyword evidence="1 3" id="KW-0663">Pyridoxal phosphate</keyword>
<dbReference type="InterPro" id="IPR026385">
    <property type="entry name" value="LegC-like"/>
</dbReference>
<evidence type="ECO:0000256" key="3">
    <source>
        <dbReference type="PIRSR" id="PIRSR000390-2"/>
    </source>
</evidence>
<dbReference type="SUPFAM" id="SSF53383">
    <property type="entry name" value="PLP-dependent transferases"/>
    <property type="match status" value="1"/>
</dbReference>
<evidence type="ECO:0000256" key="2">
    <source>
        <dbReference type="PIRSR" id="PIRSR000390-1"/>
    </source>
</evidence>
<feature type="active site" description="Proton acceptor" evidence="2">
    <location>
        <position position="220"/>
    </location>
</feature>
<dbReference type="InterPro" id="IPR015424">
    <property type="entry name" value="PyrdxlP-dep_Trfase"/>
</dbReference>
<feature type="modified residue" description="N6-(pyridoxal phosphate)lysine" evidence="3">
    <location>
        <position position="220"/>
    </location>
</feature>
<evidence type="ECO:0008006" key="7">
    <source>
        <dbReference type="Google" id="ProtNLM"/>
    </source>
</evidence>
<dbReference type="AlphaFoldDB" id="A0A091BI74"/>
<evidence type="ECO:0000313" key="6">
    <source>
        <dbReference type="Proteomes" id="UP000029391"/>
    </source>
</evidence>
<sequence>MTADGPAAEDLLGHIRREYGDGEVALHRPVFVGDERRWLRECVESNFVSTAGSLVGEFERRLAAFTGAAHVVATVNGTSALHLALRVAGVERGDEVLTQALSFVATANAIAYTGAEPVFLDVDADSLGLSPVALAAWLHEHAERRDDGRAWNRRSGRRIAACVPMHTFGNPLRIAAVVAICAAHGIPVVEDAAEALGSRAGDRHAGTFGALGVLSFNGNKVITTGGGGAVLTDDAALAARARHLGTTARCAHPYEFVHDEVGFNYRLPNLNAALGCAQMESLPMMLTIKAEVAARYRRFFRDRGVAFVEPLPDTSSNHWLNAIVLASAEDREPLLEATARAGVMTRPVWRLLSQLPMYAHCAHDGLAVSRELAPRLLNLPSSVPEREFARLRP</sequence>
<dbReference type="STRING" id="1121013.GCA_000426365_01262"/>
<dbReference type="PANTHER" id="PTHR30244">
    <property type="entry name" value="TRANSAMINASE"/>
    <property type="match status" value="1"/>
</dbReference>
<dbReference type="PIRSF" id="PIRSF000390">
    <property type="entry name" value="PLP_StrS"/>
    <property type="match status" value="1"/>
</dbReference>
<evidence type="ECO:0000256" key="1">
    <source>
        <dbReference type="ARBA" id="ARBA00022898"/>
    </source>
</evidence>
<accession>A0A091BI74</accession>
<keyword evidence="6" id="KW-1185">Reference proteome</keyword>
<reference evidence="5 6" key="1">
    <citation type="submission" date="2013-09" db="EMBL/GenBank/DDBJ databases">
        <title>Genome sequencing of Arenimonas composti.</title>
        <authorList>
            <person name="Chen F."/>
            <person name="Wang G."/>
        </authorList>
    </citation>
    <scope>NUCLEOTIDE SEQUENCE [LARGE SCALE GENOMIC DNA]</scope>
    <source>
        <strain evidence="5 6">TR7-09</strain>
    </source>
</reference>
<organism evidence="5 6">
    <name type="scientific">Arenimonas composti TR7-09 = DSM 18010</name>
    <dbReference type="NCBI Taxonomy" id="1121013"/>
    <lineage>
        <taxon>Bacteria</taxon>
        <taxon>Pseudomonadati</taxon>
        <taxon>Pseudomonadota</taxon>
        <taxon>Gammaproteobacteria</taxon>
        <taxon>Lysobacterales</taxon>
        <taxon>Lysobacteraceae</taxon>
        <taxon>Arenimonas</taxon>
    </lineage>
</organism>
<dbReference type="Gene3D" id="3.40.640.10">
    <property type="entry name" value="Type I PLP-dependent aspartate aminotransferase-like (Major domain)"/>
    <property type="match status" value="1"/>
</dbReference>
<comment type="caution">
    <text evidence="5">The sequence shown here is derived from an EMBL/GenBank/DDBJ whole genome shotgun (WGS) entry which is preliminary data.</text>
</comment>
<dbReference type="EMBL" id="AWXU01000005">
    <property type="protein sequence ID" value="KFN51436.1"/>
    <property type="molecule type" value="Genomic_DNA"/>
</dbReference>
<dbReference type="Proteomes" id="UP000029391">
    <property type="component" value="Unassembled WGS sequence"/>
</dbReference>
<dbReference type="GO" id="GO:0008483">
    <property type="term" value="F:transaminase activity"/>
    <property type="evidence" value="ECO:0007669"/>
    <property type="project" value="TreeGrafter"/>
</dbReference>
<dbReference type="PANTHER" id="PTHR30244:SF30">
    <property type="entry name" value="BLR5990 PROTEIN"/>
    <property type="match status" value="1"/>
</dbReference>
<dbReference type="InterPro" id="IPR000653">
    <property type="entry name" value="DegT/StrS_aminotransferase"/>
</dbReference>
<proteinExistence type="inferred from homology"/>
<comment type="similarity">
    <text evidence="4">Belongs to the DegT/DnrJ/EryC1 family.</text>
</comment>
<dbReference type="GO" id="GO:0000271">
    <property type="term" value="P:polysaccharide biosynthetic process"/>
    <property type="evidence" value="ECO:0007669"/>
    <property type="project" value="TreeGrafter"/>
</dbReference>
<dbReference type="NCBIfam" id="TIGR04181">
    <property type="entry name" value="NHT_00031"/>
    <property type="match status" value="1"/>
</dbReference>
<dbReference type="Pfam" id="PF01041">
    <property type="entry name" value="DegT_DnrJ_EryC1"/>
    <property type="match status" value="1"/>
</dbReference>